<feature type="domain" description="BTB" evidence="6">
    <location>
        <begin position="30"/>
        <end position="96"/>
    </location>
</feature>
<dbReference type="InterPro" id="IPR011333">
    <property type="entry name" value="SKP1/BTB/POZ_sf"/>
</dbReference>
<dbReference type="AlphaFoldDB" id="A0A5N5TGE4"/>
<evidence type="ECO:0000256" key="5">
    <source>
        <dbReference type="ARBA" id="ARBA00037382"/>
    </source>
</evidence>
<dbReference type="PANTHER" id="PTHR23110">
    <property type="entry name" value="BTB DOMAIN TRANSCRIPTION FACTOR"/>
    <property type="match status" value="1"/>
</dbReference>
<dbReference type="GO" id="GO:0008406">
    <property type="term" value="P:gonad development"/>
    <property type="evidence" value="ECO:0007669"/>
    <property type="project" value="UniProtKB-ARBA"/>
</dbReference>
<evidence type="ECO:0000313" key="7">
    <source>
        <dbReference type="EMBL" id="KAB7505307.1"/>
    </source>
</evidence>
<dbReference type="InterPro" id="IPR000210">
    <property type="entry name" value="BTB/POZ_dom"/>
</dbReference>
<dbReference type="EMBL" id="SEYY01001416">
    <property type="protein sequence ID" value="KAB7505307.1"/>
    <property type="molecule type" value="Genomic_DNA"/>
</dbReference>
<dbReference type="GO" id="GO:0045476">
    <property type="term" value="P:nurse cell apoptotic process"/>
    <property type="evidence" value="ECO:0007669"/>
    <property type="project" value="UniProtKB-ARBA"/>
</dbReference>
<dbReference type="Proteomes" id="UP000326759">
    <property type="component" value="Unassembled WGS sequence"/>
</dbReference>
<accession>A0A5N5TGE4</accession>
<keyword evidence="1" id="KW-0217">Developmental protein</keyword>
<evidence type="ECO:0000256" key="3">
    <source>
        <dbReference type="ARBA" id="ARBA00022902"/>
    </source>
</evidence>
<dbReference type="PANTHER" id="PTHR23110:SF111">
    <property type="entry name" value="LONGITUDINALS LACKING PROTEIN, ISOFORMS F_I_K_T"/>
    <property type="match status" value="1"/>
</dbReference>
<reference evidence="7 8" key="1">
    <citation type="journal article" date="2019" name="PLoS Biol.">
        <title>Sex chromosomes control vertical transmission of feminizing Wolbachia symbionts in an isopod.</title>
        <authorList>
            <person name="Becking T."/>
            <person name="Chebbi M.A."/>
            <person name="Giraud I."/>
            <person name="Moumen B."/>
            <person name="Laverre T."/>
            <person name="Caubet Y."/>
            <person name="Peccoud J."/>
            <person name="Gilbert C."/>
            <person name="Cordaux R."/>
        </authorList>
    </citation>
    <scope>NUCLEOTIDE SEQUENCE [LARGE SCALE GENOMIC DNA]</scope>
    <source>
        <strain evidence="7">ANa2</strain>
        <tissue evidence="7">Whole body excluding digestive tract and cuticle</tissue>
    </source>
</reference>
<dbReference type="OrthoDB" id="45365at2759"/>
<dbReference type="SMART" id="SM00225">
    <property type="entry name" value="BTB"/>
    <property type="match status" value="1"/>
</dbReference>
<dbReference type="Pfam" id="PF00651">
    <property type="entry name" value="BTB"/>
    <property type="match status" value="1"/>
</dbReference>
<evidence type="ECO:0000256" key="2">
    <source>
        <dbReference type="ARBA" id="ARBA00022782"/>
    </source>
</evidence>
<dbReference type="PROSITE" id="PS50097">
    <property type="entry name" value="BTB"/>
    <property type="match status" value="1"/>
</dbReference>
<sequence>MEENYCLKWERHNDNILKNIENFYKKSSLIDVTLACEGKLYPAHKLVLSSCSDYFSFIFENTPQKDSLVVVLNDIPSKTLEYLLEFIYIGVINVKHTELSSLIRAAQYLKVKGLVATDICFPDYTGIHITDQYNAKNNENDRGGFLIEEPVQVIPDYPIIYKFENAENKSRIAIEEHGNSTSIIEASPADHQNNNSQTVKTVADLNKNTTPSKFKKLKTGAKIESDVPSSQPYLGHTVFINEVSNPNPSNQVELLRPLQEINYEKEIQKHTSTVASSQPPVNNNRGNDFLRKLNNHFFQVRIVTLSLNTPFPCKSKK</sequence>
<evidence type="ECO:0000256" key="1">
    <source>
        <dbReference type="ARBA" id="ARBA00022473"/>
    </source>
</evidence>
<dbReference type="GO" id="GO:0005634">
    <property type="term" value="C:nucleus"/>
    <property type="evidence" value="ECO:0007669"/>
    <property type="project" value="UniProtKB-ARBA"/>
</dbReference>
<comment type="function">
    <text evidence="5">Putative transcription factor required for axon growth and guidance in the central and peripheral nervous systems. Repels CNS axons away from the midline by promoting the expression of the midline repellent sli and its receptor robo.</text>
</comment>
<name>A0A5N5TGE4_9CRUS</name>
<keyword evidence="8" id="KW-1185">Reference proteome</keyword>
<evidence type="ECO:0000259" key="6">
    <source>
        <dbReference type="PROSITE" id="PS50097"/>
    </source>
</evidence>
<protein>
    <submittedName>
        <fullName evidence="7">Modifier of mdg4</fullName>
    </submittedName>
</protein>
<dbReference type="InterPro" id="IPR051095">
    <property type="entry name" value="Dros_DevTransReg"/>
</dbReference>
<dbReference type="Gene3D" id="3.30.710.10">
    <property type="entry name" value="Potassium Channel Kv1.1, Chain A"/>
    <property type="match status" value="1"/>
</dbReference>
<organism evidence="7 8">
    <name type="scientific">Armadillidium nasatum</name>
    <dbReference type="NCBI Taxonomy" id="96803"/>
    <lineage>
        <taxon>Eukaryota</taxon>
        <taxon>Metazoa</taxon>
        <taxon>Ecdysozoa</taxon>
        <taxon>Arthropoda</taxon>
        <taxon>Crustacea</taxon>
        <taxon>Multicrustacea</taxon>
        <taxon>Malacostraca</taxon>
        <taxon>Eumalacostraca</taxon>
        <taxon>Peracarida</taxon>
        <taxon>Isopoda</taxon>
        <taxon>Oniscidea</taxon>
        <taxon>Crinocheta</taxon>
        <taxon>Armadillidiidae</taxon>
        <taxon>Armadillidium</taxon>
    </lineage>
</organism>
<dbReference type="GO" id="GO:0016199">
    <property type="term" value="P:axon midline choice point recognition"/>
    <property type="evidence" value="ECO:0007669"/>
    <property type="project" value="UniProtKB-ARBA"/>
</dbReference>
<dbReference type="GO" id="GO:0048813">
    <property type="term" value="P:dendrite morphogenesis"/>
    <property type="evidence" value="ECO:0007669"/>
    <property type="project" value="UniProtKB-ARBA"/>
</dbReference>
<keyword evidence="2" id="KW-0221">Differentiation</keyword>
<comment type="caution">
    <text evidence="7">The sequence shown here is derived from an EMBL/GenBank/DDBJ whole genome shotgun (WGS) entry which is preliminary data.</text>
</comment>
<keyword evidence="4" id="KW-0539">Nucleus</keyword>
<dbReference type="GO" id="GO:0007526">
    <property type="term" value="P:larval somatic muscle development"/>
    <property type="evidence" value="ECO:0007669"/>
    <property type="project" value="UniProtKB-ARBA"/>
</dbReference>
<evidence type="ECO:0000256" key="4">
    <source>
        <dbReference type="ARBA" id="ARBA00023242"/>
    </source>
</evidence>
<gene>
    <name evidence="7" type="primary">mod(mdg4)</name>
    <name evidence="7" type="ORF">Anas_05979</name>
</gene>
<proteinExistence type="predicted"/>
<dbReference type="GO" id="GO:0035167">
    <property type="term" value="P:larval lymph gland hemopoiesis"/>
    <property type="evidence" value="ECO:0007669"/>
    <property type="project" value="UniProtKB-ARBA"/>
</dbReference>
<keyword evidence="3" id="KW-0524">Neurogenesis</keyword>
<evidence type="ECO:0000313" key="8">
    <source>
        <dbReference type="Proteomes" id="UP000326759"/>
    </source>
</evidence>
<dbReference type="GO" id="GO:0045467">
    <property type="term" value="P:R7 cell development"/>
    <property type="evidence" value="ECO:0007669"/>
    <property type="project" value="UniProtKB-ARBA"/>
</dbReference>
<dbReference type="GO" id="GO:0006357">
    <property type="term" value="P:regulation of transcription by RNA polymerase II"/>
    <property type="evidence" value="ECO:0007669"/>
    <property type="project" value="TreeGrafter"/>
</dbReference>
<dbReference type="CDD" id="cd18315">
    <property type="entry name" value="BTB_POZ_BAB-like"/>
    <property type="match status" value="1"/>
</dbReference>
<dbReference type="SUPFAM" id="SSF54695">
    <property type="entry name" value="POZ domain"/>
    <property type="match status" value="1"/>
</dbReference>
<dbReference type="GO" id="GO:0007464">
    <property type="term" value="P:R3/R4 cell fate commitment"/>
    <property type="evidence" value="ECO:0007669"/>
    <property type="project" value="UniProtKB-ARBA"/>
</dbReference>